<evidence type="ECO:0000256" key="1">
    <source>
        <dbReference type="ARBA" id="ARBA00004651"/>
    </source>
</evidence>
<feature type="transmembrane region" description="Helical" evidence="7">
    <location>
        <begin position="181"/>
        <end position="202"/>
    </location>
</feature>
<feature type="transmembrane region" description="Helical" evidence="7">
    <location>
        <begin position="32"/>
        <end position="51"/>
    </location>
</feature>
<keyword evidence="3 7" id="KW-0812">Transmembrane</keyword>
<evidence type="ECO:0000256" key="3">
    <source>
        <dbReference type="ARBA" id="ARBA00022692"/>
    </source>
</evidence>
<dbReference type="InterPro" id="IPR032816">
    <property type="entry name" value="VTT_dom"/>
</dbReference>
<feature type="transmembrane region" description="Helical" evidence="7">
    <location>
        <begin position="230"/>
        <end position="250"/>
    </location>
</feature>
<gene>
    <name evidence="9" type="ORF">ACHHYP_09850</name>
</gene>
<sequence length="268" mass="28807">MALHRTSYESIPITEAERSPAHAQPSNATRTVALVVGGACAIALVVVYCTTPHASWREVTTWLQEHNTVGGGIFALVYAFCIIVCCPSTIFDLFAGYTFGVRWGTAVAVTGKVLGSVTAFAVGRYLIQDHVRAKLDAGRPMFRAWARLIERHEVQFVVLIQLAYLPIALKNYGLSILDVSFAAFALSTLVIGGIESYLSVVLGHSTTKISAILVADPVAHTPESHAAQQALVIVAAASTLGLVLFLGYRIRAYFEAVSADEDDKLITV</sequence>
<keyword evidence="4 7" id="KW-1133">Transmembrane helix</keyword>
<evidence type="ECO:0000256" key="2">
    <source>
        <dbReference type="ARBA" id="ARBA00022475"/>
    </source>
</evidence>
<feature type="domain" description="VTT" evidence="8">
    <location>
        <begin position="87"/>
        <end position="204"/>
    </location>
</feature>
<evidence type="ECO:0000256" key="7">
    <source>
        <dbReference type="SAM" id="Phobius"/>
    </source>
</evidence>
<proteinExistence type="predicted"/>
<dbReference type="OrthoDB" id="166803at2759"/>
<feature type="transmembrane region" description="Helical" evidence="7">
    <location>
        <begin position="103"/>
        <end position="127"/>
    </location>
</feature>
<evidence type="ECO:0000256" key="4">
    <source>
        <dbReference type="ARBA" id="ARBA00022989"/>
    </source>
</evidence>
<evidence type="ECO:0000313" key="10">
    <source>
        <dbReference type="Proteomes" id="UP000243579"/>
    </source>
</evidence>
<dbReference type="InterPro" id="IPR015414">
    <property type="entry name" value="TMEM64"/>
</dbReference>
<dbReference type="PANTHER" id="PTHR12677:SF59">
    <property type="entry name" value="GOLGI APPARATUS MEMBRANE PROTEIN TVP38-RELATED"/>
    <property type="match status" value="1"/>
</dbReference>
<keyword evidence="9" id="KW-0067">ATP-binding</keyword>
<accession>A0A1V9ZIP9</accession>
<feature type="transmembrane region" description="Helical" evidence="7">
    <location>
        <begin position="72"/>
        <end position="91"/>
    </location>
</feature>
<dbReference type="GO" id="GO:0005524">
    <property type="term" value="F:ATP binding"/>
    <property type="evidence" value="ECO:0007669"/>
    <property type="project" value="UniProtKB-KW"/>
</dbReference>
<dbReference type="AlphaFoldDB" id="A0A1V9ZIP9"/>
<keyword evidence="5 7" id="KW-0472">Membrane</keyword>
<dbReference type="Pfam" id="PF09335">
    <property type="entry name" value="VTT_dom"/>
    <property type="match status" value="1"/>
</dbReference>
<comment type="caution">
    <text evidence="9">The sequence shown here is derived from an EMBL/GenBank/DDBJ whole genome shotgun (WGS) entry which is preliminary data.</text>
</comment>
<organism evidence="9 10">
    <name type="scientific">Achlya hypogyna</name>
    <name type="common">Oomycete</name>
    <name type="synonym">Protoachlya hypogyna</name>
    <dbReference type="NCBI Taxonomy" id="1202772"/>
    <lineage>
        <taxon>Eukaryota</taxon>
        <taxon>Sar</taxon>
        <taxon>Stramenopiles</taxon>
        <taxon>Oomycota</taxon>
        <taxon>Saprolegniomycetes</taxon>
        <taxon>Saprolegniales</taxon>
        <taxon>Achlyaceae</taxon>
        <taxon>Achlya</taxon>
    </lineage>
</organism>
<evidence type="ECO:0000313" key="9">
    <source>
        <dbReference type="EMBL" id="OQR97875.1"/>
    </source>
</evidence>
<dbReference type="EMBL" id="JNBR01000095">
    <property type="protein sequence ID" value="OQR97875.1"/>
    <property type="molecule type" value="Genomic_DNA"/>
</dbReference>
<keyword evidence="2" id="KW-1003">Cell membrane</keyword>
<feature type="region of interest" description="Disordered" evidence="6">
    <location>
        <begin position="1"/>
        <end position="24"/>
    </location>
</feature>
<keyword evidence="10" id="KW-1185">Reference proteome</keyword>
<comment type="subcellular location">
    <subcellularLocation>
        <location evidence="1">Cell membrane</location>
        <topology evidence="1">Multi-pass membrane protein</topology>
    </subcellularLocation>
</comment>
<dbReference type="STRING" id="1202772.A0A1V9ZIP9"/>
<dbReference type="GO" id="GO:0005886">
    <property type="term" value="C:plasma membrane"/>
    <property type="evidence" value="ECO:0007669"/>
    <property type="project" value="UniProtKB-SubCell"/>
</dbReference>
<dbReference type="Proteomes" id="UP000243579">
    <property type="component" value="Unassembled WGS sequence"/>
</dbReference>
<protein>
    <submittedName>
        <fullName evidence="9">ATP-binding Cassette (ABC) superfamily</fullName>
    </submittedName>
</protein>
<name>A0A1V9ZIP9_ACHHY</name>
<evidence type="ECO:0000256" key="5">
    <source>
        <dbReference type="ARBA" id="ARBA00023136"/>
    </source>
</evidence>
<keyword evidence="9" id="KW-0547">Nucleotide-binding</keyword>
<evidence type="ECO:0000256" key="6">
    <source>
        <dbReference type="SAM" id="MobiDB-lite"/>
    </source>
</evidence>
<dbReference type="PANTHER" id="PTHR12677">
    <property type="entry name" value="GOLGI APPARATUS MEMBRANE PROTEIN TVP38-RELATED"/>
    <property type="match status" value="1"/>
</dbReference>
<evidence type="ECO:0000259" key="8">
    <source>
        <dbReference type="Pfam" id="PF09335"/>
    </source>
</evidence>
<reference evidence="9 10" key="1">
    <citation type="journal article" date="2014" name="Genome Biol. Evol.">
        <title>The secreted proteins of Achlya hypogyna and Thraustotheca clavata identify the ancestral oomycete secretome and reveal gene acquisitions by horizontal gene transfer.</title>
        <authorList>
            <person name="Misner I."/>
            <person name="Blouin N."/>
            <person name="Leonard G."/>
            <person name="Richards T.A."/>
            <person name="Lane C.E."/>
        </authorList>
    </citation>
    <scope>NUCLEOTIDE SEQUENCE [LARGE SCALE GENOMIC DNA]</scope>
    <source>
        <strain evidence="9 10">ATCC 48635</strain>
    </source>
</reference>